<evidence type="ECO:0000259" key="2">
    <source>
        <dbReference type="Pfam" id="PF17990"/>
    </source>
</evidence>
<comment type="caution">
    <text evidence="4">The sequence shown here is derived from an EMBL/GenBank/DDBJ whole genome shotgun (WGS) entry which is preliminary data.</text>
</comment>
<accession>A0A4R2K6Z1</accession>
<keyword evidence="5" id="KW-1185">Reference proteome</keyword>
<evidence type="ECO:0000259" key="3">
    <source>
        <dbReference type="Pfam" id="PF18417"/>
    </source>
</evidence>
<protein>
    <submittedName>
        <fullName evidence="4">Uncharacterized protein</fullName>
    </submittedName>
</protein>
<dbReference type="InterPro" id="IPR041168">
    <property type="entry name" value="LodA_N"/>
</dbReference>
<dbReference type="RefSeq" id="WP_132113643.1">
    <property type="nucleotide sequence ID" value="NZ_SLWS01000002.1"/>
</dbReference>
<dbReference type="Pfam" id="PF18417">
    <property type="entry name" value="LodA_C"/>
    <property type="match status" value="1"/>
</dbReference>
<gene>
    <name evidence="4" type="ORF">EV192_102252</name>
</gene>
<dbReference type="AlphaFoldDB" id="A0A4R2K6Z1"/>
<dbReference type="OrthoDB" id="336698at2"/>
<dbReference type="Proteomes" id="UP000295680">
    <property type="component" value="Unassembled WGS sequence"/>
</dbReference>
<feature type="domain" description="L-lysine epsilon oxidase C-terminal" evidence="3">
    <location>
        <begin position="300"/>
        <end position="426"/>
    </location>
</feature>
<feature type="region of interest" description="Disordered" evidence="1">
    <location>
        <begin position="91"/>
        <end position="120"/>
    </location>
</feature>
<dbReference type="EMBL" id="SLWS01000002">
    <property type="protein sequence ID" value="TCO62115.1"/>
    <property type="molecule type" value="Genomic_DNA"/>
</dbReference>
<evidence type="ECO:0000256" key="1">
    <source>
        <dbReference type="SAM" id="MobiDB-lite"/>
    </source>
</evidence>
<feature type="domain" description="L-Lysine epsilon oxidase N-terminal" evidence="2">
    <location>
        <begin position="10"/>
        <end position="90"/>
    </location>
</feature>
<feature type="domain" description="L-Lysine epsilon oxidase N-terminal" evidence="2">
    <location>
        <begin position="96"/>
        <end position="203"/>
    </location>
</feature>
<proteinExistence type="predicted"/>
<name>A0A4R2K6Z1_9PSEU</name>
<reference evidence="4 5" key="1">
    <citation type="submission" date="2019-03" db="EMBL/GenBank/DDBJ databases">
        <title>Genomic Encyclopedia of Type Strains, Phase IV (KMG-IV): sequencing the most valuable type-strain genomes for metagenomic binning, comparative biology and taxonomic classification.</title>
        <authorList>
            <person name="Goeker M."/>
        </authorList>
    </citation>
    <scope>NUCLEOTIDE SEQUENCE [LARGE SCALE GENOMIC DNA]</scope>
    <source>
        <strain evidence="4 5">DSM 45934</strain>
    </source>
</reference>
<evidence type="ECO:0000313" key="4">
    <source>
        <dbReference type="EMBL" id="TCO62115.1"/>
    </source>
</evidence>
<dbReference type="InterPro" id="IPR017868">
    <property type="entry name" value="Filamin/ABP280_repeat-like"/>
</dbReference>
<dbReference type="PROSITE" id="PS50194">
    <property type="entry name" value="FILAMIN_REPEAT"/>
    <property type="match status" value="1"/>
</dbReference>
<evidence type="ECO:0000313" key="5">
    <source>
        <dbReference type="Proteomes" id="UP000295680"/>
    </source>
</evidence>
<sequence length="883" mass="96508">MSEIKSIRIHPAIGIARVGNSADFFIGPEQVWQRTDPHEKFKDGAGRVKRQAARFRLFAYYDDGPPKELTKAHPGISITWQVHVRNKKPWIDEDNERSPGLVIDSGKQTVRGDGAHTGPKLAGKITFSRQSERPVPLGELRTDPQGHLVVLGGYGKSTSWHGREPERIMRNPGWYDDTSDGPVTATVTINGRNVPVVGAWIIVAPPKYGPHFDTVITLYDRLFQLRNPTFSVPAKVSYTNDVYPILRRAVDTQWTNKNAGKRHGKDWAADDKLRSMPKELRERVFENLRDPRNPSGGGTMPKLETTVSLTSIQYDIMRKWKDGGEQVVNDWPADGHGPKPAEKVTPDDLDRAALSACVGESFGPGIEVGGFGTQPILDNSLYDDTDRLRLKSTVEPGAITAYLANPWQTDFSACGENWWPVPRPNQVHTESAGTLDWDRGRKGFTNMVRNWHTFGFVLPVGNKFLEVGRAPLPTVRLRSYQLHFSDVVPAAFDIPKRVGGQITFDVSAPGQPVTLRIAPGDGPSHAGLEVDRGSITVEPTGAGEMATVSFRVTYQPTETGERIEDRVIVSDPVGDQRWVIPIRATTATTTLSTTDSQEAVQRAASVLADLLPAGTPDAVADLQSMDLDHSHPDGFGPARAAVRLATSLVDAGTALDVDGTLLPGYDQSVPFDLTEVDTAVDLILLTDNADLVDFRLLSPVGLAVDPARLIKAPSGVAHYRITLPLEFMPGRFDHAGQWRALLSTTGAKAVAYSLVAQVYSSMSMRATIIPRGTDFDAPLAIHASLTDAELVPDSARAWAVITRPDGSEQETPLAEQMPGRFAGTFPTDEPGTYRGRVRISGVSADGHPFQREQSATATTWHETVIPAQEPAREVRSRDAAHSR</sequence>
<organism evidence="4 5">
    <name type="scientific">Actinocrispum wychmicini</name>
    <dbReference type="NCBI Taxonomy" id="1213861"/>
    <lineage>
        <taxon>Bacteria</taxon>
        <taxon>Bacillati</taxon>
        <taxon>Actinomycetota</taxon>
        <taxon>Actinomycetes</taxon>
        <taxon>Pseudonocardiales</taxon>
        <taxon>Pseudonocardiaceae</taxon>
        <taxon>Actinocrispum</taxon>
    </lineage>
</organism>
<dbReference type="Pfam" id="PF17990">
    <property type="entry name" value="LodA_N"/>
    <property type="match status" value="2"/>
</dbReference>
<dbReference type="InterPro" id="IPR041173">
    <property type="entry name" value="LodA_C"/>
</dbReference>